<dbReference type="CDD" id="cd05398">
    <property type="entry name" value="NT_ClassII-CCAase"/>
    <property type="match status" value="1"/>
</dbReference>
<evidence type="ECO:0000256" key="1">
    <source>
        <dbReference type="ARBA" id="ARBA00001946"/>
    </source>
</evidence>
<evidence type="ECO:0000259" key="11">
    <source>
        <dbReference type="Pfam" id="PF12627"/>
    </source>
</evidence>
<evidence type="ECO:0000313" key="13">
    <source>
        <dbReference type="Proteomes" id="UP000068516"/>
    </source>
</evidence>
<feature type="domain" description="HD" evidence="10">
    <location>
        <begin position="273"/>
        <end position="337"/>
    </location>
</feature>
<keyword evidence="6" id="KW-0547">Nucleotide-binding</keyword>
<protein>
    <submittedName>
        <fullName evidence="12">Poly(A) polymerase</fullName>
    </submittedName>
</protein>
<organism evidence="12 13">
    <name type="scientific">Fusobacterium hwasookii ChDC F206</name>
    <dbReference type="NCBI Taxonomy" id="1307443"/>
    <lineage>
        <taxon>Bacteria</taxon>
        <taxon>Fusobacteriati</taxon>
        <taxon>Fusobacteriota</taxon>
        <taxon>Fusobacteriia</taxon>
        <taxon>Fusobacteriales</taxon>
        <taxon>Fusobacteriaceae</taxon>
        <taxon>Fusobacterium</taxon>
    </lineage>
</organism>
<dbReference type="Gene3D" id="1.10.246.80">
    <property type="match status" value="1"/>
</dbReference>
<dbReference type="Pfam" id="PF01743">
    <property type="entry name" value="PolyA_pol"/>
    <property type="match status" value="1"/>
</dbReference>
<dbReference type="GO" id="GO:0008033">
    <property type="term" value="P:tRNA processing"/>
    <property type="evidence" value="ECO:0007669"/>
    <property type="project" value="UniProtKB-KW"/>
</dbReference>
<sequence>MNKISINNFSDVEIEILRKLNEYGKGYIVGGAIRDILLGLEPKDIDFTTNLPYETLKDLFKECNPKETGKSFGVLRIRVNNIDYEIAKFREDNYEEKDGMKIIPEEKKVSFVDDIKNDLARRDFTINAMAYNETEGIVDLYNGQKDIENKVINFVGNTEERIIEDPLRVLRAFRFMSRLNFSLSENTIEAIKKQKYLLKNIPEERITMEFSKLLLGENIKNTLTLMKDTGVLELIIPEFKATYDFEQYNPHHNLNLFNHIISVVSKVPADLELKYSALLHDIAKPIVQTFDEKGIAHYKTHEIVGADMARDILTRLKLPVKLIDTVTEIIKKHMILYRDVTDKKFNKLLSEMGYDNLWRLIEHCNADNGSKNNEVVSTENDLHERLKRAVEKQMQITVNDLAINGKDLIELGFTGTEIGQIKRDLLDKYLSEEIKNKKEEMLEYVKKNILRNRS</sequence>
<evidence type="ECO:0000256" key="4">
    <source>
        <dbReference type="ARBA" id="ARBA00022695"/>
    </source>
</evidence>
<dbReference type="Pfam" id="PF12627">
    <property type="entry name" value="PolyA_pol_RNAbd"/>
    <property type="match status" value="1"/>
</dbReference>
<evidence type="ECO:0000256" key="8">
    <source>
        <dbReference type="RuleBase" id="RU003953"/>
    </source>
</evidence>
<keyword evidence="7" id="KW-0460">Magnesium</keyword>
<dbReference type="PANTHER" id="PTHR46173">
    <property type="entry name" value="CCA TRNA NUCLEOTIDYLTRANSFERASE 1, MITOCHONDRIAL"/>
    <property type="match status" value="1"/>
</dbReference>
<evidence type="ECO:0000256" key="6">
    <source>
        <dbReference type="ARBA" id="ARBA00022741"/>
    </source>
</evidence>
<dbReference type="CDD" id="cd00077">
    <property type="entry name" value="HDc"/>
    <property type="match status" value="1"/>
</dbReference>
<evidence type="ECO:0000256" key="2">
    <source>
        <dbReference type="ARBA" id="ARBA00022679"/>
    </source>
</evidence>
<name>A0AAC8WIN1_9FUSO</name>
<keyword evidence="4" id="KW-0548">Nucleotidyltransferase</keyword>
<dbReference type="Proteomes" id="UP000068516">
    <property type="component" value="Chromosome"/>
</dbReference>
<evidence type="ECO:0000313" key="12">
    <source>
        <dbReference type="EMBL" id="ALQ34367.1"/>
    </source>
</evidence>
<comment type="similarity">
    <text evidence="8">Belongs to the tRNA nucleotidyltransferase/poly(A) polymerase family.</text>
</comment>
<proteinExistence type="inferred from homology"/>
<dbReference type="Gene3D" id="3.30.460.10">
    <property type="entry name" value="Beta Polymerase, domain 2"/>
    <property type="match status" value="1"/>
</dbReference>
<dbReference type="AlphaFoldDB" id="A0AAC8WIN1"/>
<keyword evidence="5" id="KW-0479">Metal-binding</keyword>
<dbReference type="GO" id="GO:0000166">
    <property type="term" value="F:nucleotide binding"/>
    <property type="evidence" value="ECO:0007669"/>
    <property type="project" value="UniProtKB-KW"/>
</dbReference>
<dbReference type="InterPro" id="IPR002646">
    <property type="entry name" value="PolA_pol_head_dom"/>
</dbReference>
<feature type="domain" description="tRNA nucleotidyltransferase/poly(A) polymerase RNA and SrmB- binding" evidence="11">
    <location>
        <begin position="180"/>
        <end position="240"/>
    </location>
</feature>
<accession>A0AAC8WIN1</accession>
<dbReference type="InterPro" id="IPR050264">
    <property type="entry name" value="Bact_CCA-adding_enz_type3_sf"/>
</dbReference>
<keyword evidence="2 8" id="KW-0808">Transferase</keyword>
<dbReference type="NCBIfam" id="TIGR00277">
    <property type="entry name" value="HDIG"/>
    <property type="match status" value="1"/>
</dbReference>
<reference evidence="12 13" key="1">
    <citation type="submission" date="2015-11" db="EMBL/GenBank/DDBJ databases">
        <authorList>
            <person name="Kook J.-K."/>
            <person name="Park S.-N."/>
            <person name="Lim Y.K."/>
            <person name="Jo E."/>
        </authorList>
    </citation>
    <scope>NUCLEOTIDE SEQUENCE [LARGE SCALE GENOMIC DNA]</scope>
    <source>
        <strain evidence="12 13">ChDC F206</strain>
    </source>
</reference>
<dbReference type="EMBL" id="CP013336">
    <property type="protein sequence ID" value="ALQ34367.1"/>
    <property type="molecule type" value="Genomic_DNA"/>
</dbReference>
<dbReference type="RefSeq" id="WP_029494230.1">
    <property type="nucleotide sequence ID" value="NZ_CP013336.1"/>
</dbReference>
<dbReference type="InterPro" id="IPR006675">
    <property type="entry name" value="HDIG_dom"/>
</dbReference>
<dbReference type="GeneID" id="60657968"/>
<feature type="domain" description="Poly A polymerase head" evidence="9">
    <location>
        <begin position="27"/>
        <end position="152"/>
    </location>
</feature>
<dbReference type="InterPro" id="IPR003607">
    <property type="entry name" value="HD/PDEase_dom"/>
</dbReference>
<comment type="cofactor">
    <cofactor evidence="1">
        <name>Mg(2+)</name>
        <dbReference type="ChEBI" id="CHEBI:18420"/>
    </cofactor>
</comment>
<evidence type="ECO:0000259" key="9">
    <source>
        <dbReference type="Pfam" id="PF01743"/>
    </source>
</evidence>
<dbReference type="SUPFAM" id="SSF81301">
    <property type="entry name" value="Nucleotidyltransferase"/>
    <property type="match status" value="1"/>
</dbReference>
<evidence type="ECO:0000256" key="3">
    <source>
        <dbReference type="ARBA" id="ARBA00022694"/>
    </source>
</evidence>
<gene>
    <name evidence="12" type="ORF">RN92_00020</name>
</gene>
<dbReference type="Pfam" id="PF01966">
    <property type="entry name" value="HD"/>
    <property type="match status" value="1"/>
</dbReference>
<keyword evidence="3" id="KW-0819">tRNA processing</keyword>
<dbReference type="GO" id="GO:0046872">
    <property type="term" value="F:metal ion binding"/>
    <property type="evidence" value="ECO:0007669"/>
    <property type="project" value="UniProtKB-KW"/>
</dbReference>
<dbReference type="SUPFAM" id="SSF81891">
    <property type="entry name" value="Poly A polymerase C-terminal region-like"/>
    <property type="match status" value="1"/>
</dbReference>
<evidence type="ECO:0000259" key="10">
    <source>
        <dbReference type="Pfam" id="PF01966"/>
    </source>
</evidence>
<dbReference type="GO" id="GO:0000049">
    <property type="term" value="F:tRNA binding"/>
    <property type="evidence" value="ECO:0007669"/>
    <property type="project" value="TreeGrafter"/>
</dbReference>
<evidence type="ECO:0000256" key="5">
    <source>
        <dbReference type="ARBA" id="ARBA00022723"/>
    </source>
</evidence>
<dbReference type="PANTHER" id="PTHR46173:SF1">
    <property type="entry name" value="CCA TRNA NUCLEOTIDYLTRANSFERASE 1, MITOCHONDRIAL"/>
    <property type="match status" value="1"/>
</dbReference>
<dbReference type="GO" id="GO:0016779">
    <property type="term" value="F:nucleotidyltransferase activity"/>
    <property type="evidence" value="ECO:0007669"/>
    <property type="project" value="UniProtKB-KW"/>
</dbReference>
<evidence type="ECO:0000256" key="7">
    <source>
        <dbReference type="ARBA" id="ARBA00022842"/>
    </source>
</evidence>
<keyword evidence="8" id="KW-0694">RNA-binding</keyword>
<dbReference type="InterPro" id="IPR043519">
    <property type="entry name" value="NT_sf"/>
</dbReference>
<dbReference type="Gene3D" id="1.10.3090.10">
    <property type="entry name" value="cca-adding enzyme, domain 2"/>
    <property type="match status" value="1"/>
</dbReference>
<dbReference type="InterPro" id="IPR006674">
    <property type="entry name" value="HD_domain"/>
</dbReference>
<dbReference type="InterPro" id="IPR032828">
    <property type="entry name" value="PolyA_RNA-bd"/>
</dbReference>